<keyword evidence="10" id="KW-1185">Reference proteome</keyword>
<dbReference type="PANTHER" id="PTHR14865">
    <property type="entry name" value="CST COMPLEX SUBUNIT CTC1"/>
    <property type="match status" value="1"/>
</dbReference>
<dbReference type="InterPro" id="IPR028262">
    <property type="entry name" value="CTC1_plant"/>
</dbReference>
<organism evidence="9 10">
    <name type="scientific">Tagetes erecta</name>
    <name type="common">African marigold</name>
    <dbReference type="NCBI Taxonomy" id="13708"/>
    <lineage>
        <taxon>Eukaryota</taxon>
        <taxon>Viridiplantae</taxon>
        <taxon>Streptophyta</taxon>
        <taxon>Embryophyta</taxon>
        <taxon>Tracheophyta</taxon>
        <taxon>Spermatophyta</taxon>
        <taxon>Magnoliopsida</taxon>
        <taxon>eudicotyledons</taxon>
        <taxon>Gunneridae</taxon>
        <taxon>Pentapetalae</taxon>
        <taxon>asterids</taxon>
        <taxon>campanulids</taxon>
        <taxon>Asterales</taxon>
        <taxon>Asteraceae</taxon>
        <taxon>Asteroideae</taxon>
        <taxon>Heliantheae alliance</taxon>
        <taxon>Tageteae</taxon>
        <taxon>Tagetes</taxon>
    </lineage>
</organism>
<comment type="subcellular location">
    <subcellularLocation>
        <location evidence="2">Chromosome</location>
        <location evidence="2">Telomere</location>
    </subcellularLocation>
    <subcellularLocation>
        <location evidence="1">Nucleus</location>
    </subcellularLocation>
</comment>
<evidence type="ECO:0000256" key="7">
    <source>
        <dbReference type="ARBA" id="ARBA00023125"/>
    </source>
</evidence>
<dbReference type="EMBL" id="JAUHHV010000002">
    <property type="protein sequence ID" value="KAK1433522.1"/>
    <property type="molecule type" value="Genomic_DNA"/>
</dbReference>
<evidence type="ECO:0000256" key="3">
    <source>
        <dbReference type="ARBA" id="ARBA00006332"/>
    </source>
</evidence>
<dbReference type="GO" id="GO:1990879">
    <property type="term" value="C:CST complex"/>
    <property type="evidence" value="ECO:0007669"/>
    <property type="project" value="TreeGrafter"/>
</dbReference>
<keyword evidence="8" id="KW-0539">Nucleus</keyword>
<comment type="similarity">
    <text evidence="3">Belongs to the CTC1 family.</text>
</comment>
<reference evidence="9" key="1">
    <citation type="journal article" date="2023" name="bioRxiv">
        <title>Improved chromosome-level genome assembly for marigold (Tagetes erecta).</title>
        <authorList>
            <person name="Jiang F."/>
            <person name="Yuan L."/>
            <person name="Wang S."/>
            <person name="Wang H."/>
            <person name="Xu D."/>
            <person name="Wang A."/>
            <person name="Fan W."/>
        </authorList>
    </citation>
    <scope>NUCLEOTIDE SEQUENCE</scope>
    <source>
        <strain evidence="9">WSJ</strain>
        <tissue evidence="9">Leaf</tissue>
    </source>
</reference>
<dbReference type="InterPro" id="IPR042617">
    <property type="entry name" value="CTC1-like"/>
</dbReference>
<keyword evidence="7" id="KW-0238">DNA-binding</keyword>
<dbReference type="GO" id="GO:0010833">
    <property type="term" value="P:telomere maintenance via telomere lengthening"/>
    <property type="evidence" value="ECO:0007669"/>
    <property type="project" value="TreeGrafter"/>
</dbReference>
<gene>
    <name evidence="9" type="ORF">QVD17_10433</name>
</gene>
<dbReference type="GO" id="GO:0045740">
    <property type="term" value="P:positive regulation of DNA replication"/>
    <property type="evidence" value="ECO:0007669"/>
    <property type="project" value="TreeGrafter"/>
</dbReference>
<evidence type="ECO:0000256" key="6">
    <source>
        <dbReference type="ARBA" id="ARBA00022895"/>
    </source>
</evidence>
<evidence type="ECO:0000256" key="8">
    <source>
        <dbReference type="ARBA" id="ARBA00023242"/>
    </source>
</evidence>
<dbReference type="Proteomes" id="UP001229421">
    <property type="component" value="Unassembled WGS sequence"/>
</dbReference>
<dbReference type="GO" id="GO:0003697">
    <property type="term" value="F:single-stranded DNA binding"/>
    <property type="evidence" value="ECO:0007669"/>
    <property type="project" value="TreeGrafter"/>
</dbReference>
<protein>
    <recommendedName>
        <fullName evidence="4">CST complex subunit CTC1</fullName>
    </recommendedName>
</protein>
<sequence>MILDIKSNNVPNRDLFIPKLLICCELVSLTRIEYTYVPAHNHFTLLKLETTMEEEKDNSSVKSISLSDLLHRTHPLTGASFLSSGHHTPHPNPTPHPISPQTLNPTNILKPLHHPSTLTGTLTLNLNPSSSSCPNPTCLKFSDQSTPTAVCCDVLHFNLRIINQPIKVLAWNFLPVKPHGGYLEIIKWCFQHENISKPGFNAFNLNDVSQAYEHSIVPRYLIYGLLESVSPVTNVPCTVNKTGVKSLNGFLAEVIVCECEFCSSRDTVMKQDLIECDKGHSFLKSKILYFCGAASVWYPVISRLVGGVLMVSGMKKKMVFIGEDKSLMMYVSNEKSIIHIPKSMGQNAISGRNVTIRRKELCNVYTGSVTATYMQGMVVELDQKVLLLLTDNQLTMPHSLRIGAIVTVRNFHIEDPKFAWTKVIIFGSCYKTSIRVNLFSPIESGCYQVLQSRSLLRKFIESLQFSARLWVLLVVSSLRKKFAGVLSEMEILGSKHMEGLVQKYSSACLPLSVFRFRHGVFSEYCLHDLCGCGKEADYSFPKLVVPISNLIRQCEDTFIKSLHDTTHQCSSLVCGGRSHDQPVRKILKSEDLKIVLLGNLRISEYSGKLQLVDSTGCIDVVIPDLPSVWSIKDINELNDFSVVMEGFPRHLEHSELLNNEPFTCGNIFNHFHLSSRKKIKIYVHCYIKDAKSKNQILYPSVDMEENLKELESGLFHMLLLVHKFPVQQKFSSDSSIYAEAIILPWNLVIHNKEMDLIESSEGCNSSDRLKYSSAGDKTRCDLSCLHEFPCSIDYQVYSDKSTVNLGNLLNCTTAAKKVLLEFKSDSFSKFESLRIGGYYLVKHHYKGLTCTNSDKVLVNSTSHLWNVSFSADVTDPTTAGSIDGCSGIRPDICLHLSEDHLSFLEVKLKELKQDLIQPTKSMKMRSASTPSEAFGASLPMGDLIFVHGRVVAVHRSDQSRLFTGLGHQTFHGPHHHIVRGVTNSVCIHVLVDHNIVKIYSSLSEHSYPIGFGPGVKANFYRVLLTAEGGVLKLTPASFIEINSITVEERQCSNELDITSVESVVESTTSLLTGPATLISEMMHTSNHKKMRLHCRVVSVYVLVMEKNSEFLQSSKVNSEITCVKFPIAGFIMDDGSSSCCCWTDNKAALTLLSSHEWSPNKRTKRTLNQSNKKPEACSNTMSRLSDILNQHSTVVIKNHGSVSDSSCLDAAVSVHSDGALKESDEQFLKSLILQACSSNTWNVVGSVLDSETHNQIEQQLQRLDLMTTLPLVNIWAYEVSHLDTLNEARSILQELIKSE</sequence>
<accession>A0AAD8L2F6</accession>
<keyword evidence="5" id="KW-0158">Chromosome</keyword>
<evidence type="ECO:0000256" key="5">
    <source>
        <dbReference type="ARBA" id="ARBA00022454"/>
    </source>
</evidence>
<dbReference type="PANTHER" id="PTHR14865:SF2">
    <property type="entry name" value="CST COMPLEX SUBUNIT CTC1"/>
    <property type="match status" value="1"/>
</dbReference>
<evidence type="ECO:0000313" key="9">
    <source>
        <dbReference type="EMBL" id="KAK1433522.1"/>
    </source>
</evidence>
<comment type="caution">
    <text evidence="9">The sequence shown here is derived from an EMBL/GenBank/DDBJ whole genome shotgun (WGS) entry which is preliminary data.</text>
</comment>
<name>A0AAD8L2F6_TARER</name>
<keyword evidence="6" id="KW-0779">Telomere</keyword>
<dbReference type="GO" id="GO:0042162">
    <property type="term" value="F:telomeric DNA binding"/>
    <property type="evidence" value="ECO:0007669"/>
    <property type="project" value="TreeGrafter"/>
</dbReference>
<proteinExistence type="inferred from homology"/>
<evidence type="ECO:0000313" key="10">
    <source>
        <dbReference type="Proteomes" id="UP001229421"/>
    </source>
</evidence>
<evidence type="ECO:0000256" key="2">
    <source>
        <dbReference type="ARBA" id="ARBA00004574"/>
    </source>
</evidence>
<dbReference type="Pfam" id="PF15491">
    <property type="entry name" value="CTC1_2"/>
    <property type="match status" value="1"/>
</dbReference>
<evidence type="ECO:0000256" key="4">
    <source>
        <dbReference type="ARBA" id="ARBA00016175"/>
    </source>
</evidence>
<evidence type="ECO:0000256" key="1">
    <source>
        <dbReference type="ARBA" id="ARBA00004123"/>
    </source>
</evidence>